<evidence type="ECO:0000313" key="1">
    <source>
        <dbReference type="EMBL" id="KAF2549341.1"/>
    </source>
</evidence>
<comment type="caution">
    <text evidence="1">The sequence shown here is derived from an EMBL/GenBank/DDBJ whole genome shotgun (WGS) entry which is preliminary data.</text>
</comment>
<reference evidence="2" key="2">
    <citation type="submission" date="2019-12" db="EMBL/GenBank/DDBJ databases">
        <authorList>
            <person name="Studholme D.J."/>
            <person name="Sarris P."/>
        </authorList>
    </citation>
    <scope>NUCLEOTIDE SEQUENCE</scope>
    <source>
        <strain evidence="2">PFS-1207/04</strain>
        <tissue evidence="2">Leaf</tissue>
    </source>
</reference>
<reference evidence="1" key="1">
    <citation type="submission" date="2019-12" db="EMBL/GenBank/DDBJ databases">
        <title>Genome sequencing and annotation of Brassica cretica.</title>
        <authorList>
            <person name="Studholme D.J."/>
            <person name="Sarris P.F."/>
        </authorList>
    </citation>
    <scope>NUCLEOTIDE SEQUENCE</scope>
    <source>
        <strain evidence="1">PFS-102/07</strain>
        <tissue evidence="1">Leaf</tissue>
    </source>
</reference>
<organism evidence="1">
    <name type="scientific">Brassica cretica</name>
    <name type="common">Mustard</name>
    <dbReference type="NCBI Taxonomy" id="69181"/>
    <lineage>
        <taxon>Eukaryota</taxon>
        <taxon>Viridiplantae</taxon>
        <taxon>Streptophyta</taxon>
        <taxon>Embryophyta</taxon>
        <taxon>Tracheophyta</taxon>
        <taxon>Spermatophyta</taxon>
        <taxon>Magnoliopsida</taxon>
        <taxon>eudicotyledons</taxon>
        <taxon>Gunneridae</taxon>
        <taxon>Pentapetalae</taxon>
        <taxon>rosids</taxon>
        <taxon>malvids</taxon>
        <taxon>Brassicales</taxon>
        <taxon>Brassicaceae</taxon>
        <taxon>Brassiceae</taxon>
        <taxon>Brassica</taxon>
    </lineage>
</organism>
<name>A0A3N6R0W7_BRACR</name>
<dbReference type="EMBL" id="QGKV02000297">
    <property type="protein sequence ID" value="KAF3606615.1"/>
    <property type="molecule type" value="Genomic_DNA"/>
</dbReference>
<evidence type="ECO:0000313" key="3">
    <source>
        <dbReference type="Proteomes" id="UP000266723"/>
    </source>
</evidence>
<gene>
    <name evidence="2" type="ORF">DY000_02047252</name>
    <name evidence="1" type="ORF">F2Q70_00021169</name>
</gene>
<dbReference type="EMBL" id="QGKY02001925">
    <property type="protein sequence ID" value="KAF2549341.1"/>
    <property type="molecule type" value="Genomic_DNA"/>
</dbReference>
<accession>A0A3N6R0W7</accession>
<sequence>MANPPFPSAILTTADQNPLTTKRYFLILKLRIFTYHELSAATNGGNFLGKGSQGRDYKAFLDGGGQLDGYPLARSSPWDGQLNICYCVDEAAGRRVHA</sequence>
<keyword evidence="3" id="KW-1185">Reference proteome</keyword>
<protein>
    <submittedName>
        <fullName evidence="1">Uncharacterized protein</fullName>
    </submittedName>
</protein>
<evidence type="ECO:0000313" key="2">
    <source>
        <dbReference type="EMBL" id="KAF3606615.1"/>
    </source>
</evidence>
<proteinExistence type="predicted"/>
<reference evidence="2 3" key="3">
    <citation type="journal article" date="2020" name="BMC Genomics">
        <title>Intraspecific diversification of the crop wild relative Brassica cretica Lam. using demographic model selection.</title>
        <authorList>
            <person name="Kioukis A."/>
            <person name="Michalopoulou V.A."/>
            <person name="Briers L."/>
            <person name="Pirintsos S."/>
            <person name="Studholme D.J."/>
            <person name="Pavlidis P."/>
            <person name="Sarris P.F."/>
        </authorList>
    </citation>
    <scope>NUCLEOTIDE SEQUENCE [LARGE SCALE GENOMIC DNA]</scope>
    <source>
        <strain evidence="3">cv. PFS-1207/04</strain>
        <strain evidence="2">PFS-1207/04</strain>
    </source>
</reference>
<dbReference type="AlphaFoldDB" id="A0A3N6R0W7"/>
<dbReference type="Proteomes" id="UP000266723">
    <property type="component" value="Unassembled WGS sequence"/>
</dbReference>